<accession>A0A397SZ62</accession>
<evidence type="ECO:0000313" key="1">
    <source>
        <dbReference type="EMBL" id="RIA89936.1"/>
    </source>
</evidence>
<protein>
    <recommendedName>
        <fullName evidence="3">F-box domain-containing protein</fullName>
    </recommendedName>
</protein>
<keyword evidence="2" id="KW-1185">Reference proteome</keyword>
<organism evidence="1 2">
    <name type="scientific">Glomus cerebriforme</name>
    <dbReference type="NCBI Taxonomy" id="658196"/>
    <lineage>
        <taxon>Eukaryota</taxon>
        <taxon>Fungi</taxon>
        <taxon>Fungi incertae sedis</taxon>
        <taxon>Mucoromycota</taxon>
        <taxon>Glomeromycotina</taxon>
        <taxon>Glomeromycetes</taxon>
        <taxon>Glomerales</taxon>
        <taxon>Glomeraceae</taxon>
        <taxon>Glomus</taxon>
    </lineage>
</organism>
<proteinExistence type="predicted"/>
<dbReference type="InterPro" id="IPR032675">
    <property type="entry name" value="LRR_dom_sf"/>
</dbReference>
<dbReference type="Proteomes" id="UP000265703">
    <property type="component" value="Unassembled WGS sequence"/>
</dbReference>
<dbReference type="Gene3D" id="3.80.10.10">
    <property type="entry name" value="Ribonuclease Inhibitor"/>
    <property type="match status" value="1"/>
</dbReference>
<sequence length="394" mass="46464">MLISTYISRLTDDDRNFLIESGVTLTDWMKRKTCFDYPAFLRNLNFNDISYSVEQFIFKNFEKYDLNLINFLIEKIGHLLITKIQRLNYLGFFDRFDQIFHVDYSLFVFKSFPNGKCTLEYIRKLVCNGNMHPEFLYALADCCETIRDLEFLDIYEDNDALAYLISSQKSLRSFRLEVSNKASRNFEIINIQNAFQGIETLIDIQLNKKLFPLTLFTKCNELQKLHFDSKYDDIYGMEEFVKQKFPNLKDLKLRVKNISAIQLSKLINNSMGFDKLCISGNVEDPENAMMFRDSIIKNCINLYSLSLAFQQIENFIPKLPILFKTFKNLQFLDLMLSVSVDKLNIGNDLIEAAPYISKQLCYIHFPKNWFCDNESNKRFFDVLNRRNLTILLHV</sequence>
<comment type="caution">
    <text evidence="1">The sequence shown here is derived from an EMBL/GenBank/DDBJ whole genome shotgun (WGS) entry which is preliminary data.</text>
</comment>
<reference evidence="1 2" key="1">
    <citation type="submission" date="2018-06" db="EMBL/GenBank/DDBJ databases">
        <title>Comparative genomics reveals the genomic features of Rhizophagus irregularis, R. cerebriforme, R. diaphanum and Gigaspora rosea, and their symbiotic lifestyle signature.</title>
        <authorList>
            <person name="Morin E."/>
            <person name="San Clemente H."/>
            <person name="Chen E.C.H."/>
            <person name="De La Providencia I."/>
            <person name="Hainaut M."/>
            <person name="Kuo A."/>
            <person name="Kohler A."/>
            <person name="Murat C."/>
            <person name="Tang N."/>
            <person name="Roy S."/>
            <person name="Loubradou J."/>
            <person name="Henrissat B."/>
            <person name="Grigoriev I.V."/>
            <person name="Corradi N."/>
            <person name="Roux C."/>
            <person name="Martin F.M."/>
        </authorList>
    </citation>
    <scope>NUCLEOTIDE SEQUENCE [LARGE SCALE GENOMIC DNA]</scope>
    <source>
        <strain evidence="1 2">DAOM 227022</strain>
    </source>
</reference>
<gene>
    <name evidence="1" type="ORF">C1645_771085</name>
</gene>
<evidence type="ECO:0000313" key="2">
    <source>
        <dbReference type="Proteomes" id="UP000265703"/>
    </source>
</evidence>
<dbReference type="EMBL" id="QKYT01000199">
    <property type="protein sequence ID" value="RIA89936.1"/>
    <property type="molecule type" value="Genomic_DNA"/>
</dbReference>
<dbReference type="AlphaFoldDB" id="A0A397SZ62"/>
<name>A0A397SZ62_9GLOM</name>
<evidence type="ECO:0008006" key="3">
    <source>
        <dbReference type="Google" id="ProtNLM"/>
    </source>
</evidence>
<dbReference type="SUPFAM" id="SSF52047">
    <property type="entry name" value="RNI-like"/>
    <property type="match status" value="1"/>
</dbReference>
<dbReference type="OrthoDB" id="2332752at2759"/>